<gene>
    <name evidence="2" type="primary">iolB</name>
    <name evidence="2" type="ORF">DSY97_07655</name>
</gene>
<dbReference type="GO" id="GO:0008880">
    <property type="term" value="F:glucuronate isomerase activity"/>
    <property type="evidence" value="ECO:0007669"/>
    <property type="project" value="InterPro"/>
</dbReference>
<name>A0A432G4L7_9DELT</name>
<dbReference type="InterPro" id="IPR021120">
    <property type="entry name" value="KduI/IolB_isomerase"/>
</dbReference>
<dbReference type="EMBL" id="QNZL01000207">
    <property type="protein sequence ID" value="RTZ78427.1"/>
    <property type="molecule type" value="Genomic_DNA"/>
</dbReference>
<evidence type="ECO:0000313" key="2">
    <source>
        <dbReference type="EMBL" id="RTZ78427.1"/>
    </source>
</evidence>
<keyword evidence="1 2" id="KW-0413">Isomerase</keyword>
<dbReference type="InterPro" id="IPR014710">
    <property type="entry name" value="RmlC-like_jellyroll"/>
</dbReference>
<dbReference type="GO" id="GO:0019310">
    <property type="term" value="P:inositol catabolic process"/>
    <property type="evidence" value="ECO:0007669"/>
    <property type="project" value="InterPro"/>
</dbReference>
<comment type="caution">
    <text evidence="2">The sequence shown here is derived from an EMBL/GenBank/DDBJ whole genome shotgun (WGS) entry which is preliminary data.</text>
</comment>
<dbReference type="PANTHER" id="PTHR39193:SF1">
    <property type="entry name" value="5-DEOXY-GLUCURONATE ISOMERASE"/>
    <property type="match status" value="1"/>
</dbReference>
<dbReference type="InterPro" id="IPR024203">
    <property type="entry name" value="Deoxy-glucuronate_isom_IolB"/>
</dbReference>
<dbReference type="AlphaFoldDB" id="A0A432G4L7"/>
<accession>A0A432G4L7</accession>
<sequence length="275" mass="31082">MTSLLSRVQPINSEGRIQNITPESAGWKYVGFDVFKLKSGQSLSLETADREVCLVLVTGKADIKSRDESWDNLGERMSVFAEAPGEEWKPPFAVYVPNDDRFEIEALTDLELAVCSAPGKGNYPARLISPDDMTYETRGDGTNIRHICNILPETAKADNLLVVEVITPNGSWSSYPPHKHDSDNLPEESSLEEIYYFHVDPPQGFAFQRVYTDDGSLDETMTVHNQDVVQVPRGYHPVGAPHGYDLYYLNVMAGPKRIWKFYNDPEHEWIVKKNE</sequence>
<dbReference type="PIRSF" id="PIRSF036628">
    <property type="entry name" value="IolB"/>
    <property type="match status" value="1"/>
</dbReference>
<dbReference type="GO" id="GO:0102482">
    <property type="term" value="F:5-deoxy-D-glucuronate isomerase activity"/>
    <property type="evidence" value="ECO:0007669"/>
    <property type="project" value="UniProtKB-EC"/>
</dbReference>
<dbReference type="NCBIfam" id="TIGR04378">
    <property type="entry name" value="myo_inos_iolB"/>
    <property type="match status" value="1"/>
</dbReference>
<dbReference type="Proteomes" id="UP000286801">
    <property type="component" value="Unassembled WGS sequence"/>
</dbReference>
<dbReference type="Pfam" id="PF04962">
    <property type="entry name" value="KduI"/>
    <property type="match status" value="1"/>
</dbReference>
<evidence type="ECO:0000313" key="3">
    <source>
        <dbReference type="Proteomes" id="UP000286801"/>
    </source>
</evidence>
<dbReference type="SUPFAM" id="SSF51182">
    <property type="entry name" value="RmlC-like cupins"/>
    <property type="match status" value="1"/>
</dbReference>
<dbReference type="PANTHER" id="PTHR39193">
    <property type="entry name" value="5-DEOXY-GLUCURONATE ISOMERASE"/>
    <property type="match status" value="1"/>
</dbReference>
<organism evidence="2 3">
    <name type="scientific">SAR324 cluster bacterium</name>
    <dbReference type="NCBI Taxonomy" id="2024889"/>
    <lineage>
        <taxon>Bacteria</taxon>
        <taxon>Deltaproteobacteria</taxon>
        <taxon>SAR324 cluster</taxon>
    </lineage>
</organism>
<dbReference type="EC" id="5.3.1.30" evidence="2"/>
<dbReference type="InterPro" id="IPR011051">
    <property type="entry name" value="RmlC_Cupin_sf"/>
</dbReference>
<reference evidence="2 3" key="1">
    <citation type="submission" date="2018-06" db="EMBL/GenBank/DDBJ databases">
        <title>Combined omics and stable isotope probing to characterize newly discovered Mariana Back-Arc vent microbial communities.</title>
        <authorList>
            <person name="Trembath-Reichert E."/>
            <person name="Huber J.A."/>
        </authorList>
    </citation>
    <scope>NUCLEOTIDE SEQUENCE [LARGE SCALE GENOMIC DNA]</scope>
    <source>
        <strain evidence="2">MAG 63_1</strain>
    </source>
</reference>
<evidence type="ECO:0000256" key="1">
    <source>
        <dbReference type="ARBA" id="ARBA00023235"/>
    </source>
</evidence>
<protein>
    <submittedName>
        <fullName evidence="2">5-deoxy-glucuronate isomerase</fullName>
        <ecNumber evidence="2">5.3.1.30</ecNumber>
    </submittedName>
</protein>
<dbReference type="Gene3D" id="2.60.120.10">
    <property type="entry name" value="Jelly Rolls"/>
    <property type="match status" value="2"/>
</dbReference>
<proteinExistence type="predicted"/>